<comment type="caution">
    <text evidence="1">The sequence shown here is derived from an EMBL/GenBank/DDBJ whole genome shotgun (WGS) entry which is preliminary data.</text>
</comment>
<dbReference type="Proteomes" id="UP000276133">
    <property type="component" value="Unassembled WGS sequence"/>
</dbReference>
<accession>A0A3M7RLN0</accession>
<evidence type="ECO:0000313" key="2">
    <source>
        <dbReference type="Proteomes" id="UP000276133"/>
    </source>
</evidence>
<proteinExistence type="predicted"/>
<dbReference type="AlphaFoldDB" id="A0A3M7RLN0"/>
<dbReference type="OrthoDB" id="10036531at2759"/>
<evidence type="ECO:0000313" key="1">
    <source>
        <dbReference type="EMBL" id="RNA24472.1"/>
    </source>
</evidence>
<gene>
    <name evidence="1" type="ORF">BpHYR1_051897</name>
</gene>
<reference evidence="1 2" key="1">
    <citation type="journal article" date="2018" name="Sci. Rep.">
        <title>Genomic signatures of local adaptation to the degree of environmental predictability in rotifers.</title>
        <authorList>
            <person name="Franch-Gras L."/>
            <person name="Hahn C."/>
            <person name="Garcia-Roger E.M."/>
            <person name="Carmona M.J."/>
            <person name="Serra M."/>
            <person name="Gomez A."/>
        </authorList>
    </citation>
    <scope>NUCLEOTIDE SEQUENCE [LARGE SCALE GENOMIC DNA]</scope>
    <source>
        <strain evidence="1">HYR1</strain>
    </source>
</reference>
<sequence>MVSDFLVAHSSCPIFYLNEDEWKKAIEKYPYLLESHGINCMCSSVIKNCFKIMFNWKVISKCFEERFCEVQYKRTEQSFKINSVNAACCNIQILNDHTIFYTMSRLVIFKNEVTIDTNFISRLLLIKKPDHYSKLTKVNLNFALSTNDI</sequence>
<organism evidence="1 2">
    <name type="scientific">Brachionus plicatilis</name>
    <name type="common">Marine rotifer</name>
    <name type="synonym">Brachionus muelleri</name>
    <dbReference type="NCBI Taxonomy" id="10195"/>
    <lineage>
        <taxon>Eukaryota</taxon>
        <taxon>Metazoa</taxon>
        <taxon>Spiralia</taxon>
        <taxon>Gnathifera</taxon>
        <taxon>Rotifera</taxon>
        <taxon>Eurotatoria</taxon>
        <taxon>Monogononta</taxon>
        <taxon>Pseudotrocha</taxon>
        <taxon>Ploima</taxon>
        <taxon>Brachionidae</taxon>
        <taxon>Brachionus</taxon>
    </lineage>
</organism>
<protein>
    <submittedName>
        <fullName evidence="1">Uncharacterized protein</fullName>
    </submittedName>
</protein>
<name>A0A3M7RLN0_BRAPC</name>
<keyword evidence="2" id="KW-1185">Reference proteome</keyword>
<dbReference type="EMBL" id="REGN01003114">
    <property type="protein sequence ID" value="RNA24472.1"/>
    <property type="molecule type" value="Genomic_DNA"/>
</dbReference>